<gene>
    <name evidence="2" type="ORF">RRG08_061367</name>
</gene>
<evidence type="ECO:0000313" key="2">
    <source>
        <dbReference type="EMBL" id="KAK3786816.1"/>
    </source>
</evidence>
<organism evidence="2 3">
    <name type="scientific">Elysia crispata</name>
    <name type="common">lettuce slug</name>
    <dbReference type="NCBI Taxonomy" id="231223"/>
    <lineage>
        <taxon>Eukaryota</taxon>
        <taxon>Metazoa</taxon>
        <taxon>Spiralia</taxon>
        <taxon>Lophotrochozoa</taxon>
        <taxon>Mollusca</taxon>
        <taxon>Gastropoda</taxon>
        <taxon>Heterobranchia</taxon>
        <taxon>Euthyneura</taxon>
        <taxon>Panpulmonata</taxon>
        <taxon>Sacoglossa</taxon>
        <taxon>Placobranchoidea</taxon>
        <taxon>Plakobranchidae</taxon>
        <taxon>Elysia</taxon>
    </lineage>
</organism>
<accession>A0AAE1AGG0</accession>
<name>A0AAE1AGG0_9GAST</name>
<evidence type="ECO:0000256" key="1">
    <source>
        <dbReference type="SAM" id="MobiDB-lite"/>
    </source>
</evidence>
<protein>
    <submittedName>
        <fullName evidence="2">Uncharacterized protein</fullName>
    </submittedName>
</protein>
<feature type="compositionally biased region" description="Basic and acidic residues" evidence="1">
    <location>
        <begin position="51"/>
        <end position="72"/>
    </location>
</feature>
<dbReference type="Proteomes" id="UP001283361">
    <property type="component" value="Unassembled WGS sequence"/>
</dbReference>
<reference evidence="2" key="1">
    <citation type="journal article" date="2023" name="G3 (Bethesda)">
        <title>A reference genome for the long-term kleptoplast-retaining sea slug Elysia crispata morphotype clarki.</title>
        <authorList>
            <person name="Eastman K.E."/>
            <person name="Pendleton A.L."/>
            <person name="Shaikh M.A."/>
            <person name="Suttiyut T."/>
            <person name="Ogas R."/>
            <person name="Tomko P."/>
            <person name="Gavelis G."/>
            <person name="Widhalm J.R."/>
            <person name="Wisecaver J.H."/>
        </authorList>
    </citation>
    <scope>NUCLEOTIDE SEQUENCE</scope>
    <source>
        <strain evidence="2">ECLA1</strain>
    </source>
</reference>
<dbReference type="AlphaFoldDB" id="A0AAE1AGG0"/>
<feature type="region of interest" description="Disordered" evidence="1">
    <location>
        <begin position="51"/>
        <end position="87"/>
    </location>
</feature>
<evidence type="ECO:0000313" key="3">
    <source>
        <dbReference type="Proteomes" id="UP001283361"/>
    </source>
</evidence>
<dbReference type="EMBL" id="JAWDGP010001944">
    <property type="protein sequence ID" value="KAK3786816.1"/>
    <property type="molecule type" value="Genomic_DNA"/>
</dbReference>
<comment type="caution">
    <text evidence="2">The sequence shown here is derived from an EMBL/GenBank/DDBJ whole genome shotgun (WGS) entry which is preliminary data.</text>
</comment>
<keyword evidence="3" id="KW-1185">Reference proteome</keyword>
<feature type="region of interest" description="Disordered" evidence="1">
    <location>
        <begin position="1"/>
        <end position="20"/>
    </location>
</feature>
<sequence>MSTKSVPTVRAEMQREPSQTVSRYTVPILVTLSFSTKSLCGESTKQKLTCKMDDQTEENHSPRYLDSSRPHGFETQSVSHPAERCRN</sequence>
<proteinExistence type="predicted"/>